<evidence type="ECO:0000313" key="2">
    <source>
        <dbReference type="EMBL" id="JAH31522.1"/>
    </source>
</evidence>
<dbReference type="AlphaFoldDB" id="A0A0E9RRR3"/>
<reference evidence="2" key="2">
    <citation type="journal article" date="2015" name="Fish Shellfish Immunol.">
        <title>Early steps in the European eel (Anguilla anguilla)-Vibrio vulnificus interaction in the gills: Role of the RtxA13 toxin.</title>
        <authorList>
            <person name="Callol A."/>
            <person name="Pajuelo D."/>
            <person name="Ebbesson L."/>
            <person name="Teles M."/>
            <person name="MacKenzie S."/>
            <person name="Amaro C."/>
        </authorList>
    </citation>
    <scope>NUCLEOTIDE SEQUENCE</scope>
</reference>
<accession>A0A0E9RRR3</accession>
<protein>
    <submittedName>
        <fullName evidence="2">Uncharacterized protein</fullName>
    </submittedName>
</protein>
<evidence type="ECO:0000256" key="1">
    <source>
        <dbReference type="SAM" id="MobiDB-lite"/>
    </source>
</evidence>
<organism evidence="2">
    <name type="scientific">Anguilla anguilla</name>
    <name type="common">European freshwater eel</name>
    <name type="synonym">Muraena anguilla</name>
    <dbReference type="NCBI Taxonomy" id="7936"/>
    <lineage>
        <taxon>Eukaryota</taxon>
        <taxon>Metazoa</taxon>
        <taxon>Chordata</taxon>
        <taxon>Craniata</taxon>
        <taxon>Vertebrata</taxon>
        <taxon>Euteleostomi</taxon>
        <taxon>Actinopterygii</taxon>
        <taxon>Neopterygii</taxon>
        <taxon>Teleostei</taxon>
        <taxon>Anguilliformes</taxon>
        <taxon>Anguillidae</taxon>
        <taxon>Anguilla</taxon>
    </lineage>
</organism>
<sequence>MLKMTMCNGTDGLSSLLDRSLSNC</sequence>
<feature type="region of interest" description="Disordered" evidence="1">
    <location>
        <begin position="1"/>
        <end position="24"/>
    </location>
</feature>
<name>A0A0E9RRR3_ANGAN</name>
<reference evidence="2" key="1">
    <citation type="submission" date="2014-11" db="EMBL/GenBank/DDBJ databases">
        <authorList>
            <person name="Amaro Gonzalez C."/>
        </authorList>
    </citation>
    <scope>NUCLEOTIDE SEQUENCE</scope>
</reference>
<dbReference type="EMBL" id="GBXM01077055">
    <property type="protein sequence ID" value="JAH31522.1"/>
    <property type="molecule type" value="Transcribed_RNA"/>
</dbReference>
<feature type="compositionally biased region" description="Low complexity" evidence="1">
    <location>
        <begin position="13"/>
        <end position="24"/>
    </location>
</feature>
<dbReference type="EMBL" id="GBXM01069148">
    <property type="protein sequence ID" value="JAH39429.1"/>
    <property type="molecule type" value="Transcribed_RNA"/>
</dbReference>
<proteinExistence type="predicted"/>